<dbReference type="Proteomes" id="UP000187012">
    <property type="component" value="Unassembled WGS sequence"/>
</dbReference>
<name>A0A1N7S861_9BURK</name>
<reference evidence="1 2" key="1">
    <citation type="submission" date="2016-12" db="EMBL/GenBank/DDBJ databases">
        <authorList>
            <person name="Song W.-J."/>
            <person name="Kurnit D.M."/>
        </authorList>
    </citation>
    <scope>NUCLEOTIDE SEQUENCE [LARGE SCALE GENOMIC DNA]</scope>
    <source>
        <strain evidence="1 2">STM7296</strain>
    </source>
</reference>
<gene>
    <name evidence="1" type="ORF">BN2475_440017</name>
</gene>
<keyword evidence="2" id="KW-1185">Reference proteome</keyword>
<dbReference type="AlphaFoldDB" id="A0A1N7S861"/>
<evidence type="ECO:0000313" key="1">
    <source>
        <dbReference type="EMBL" id="SIT43543.1"/>
    </source>
</evidence>
<dbReference type="EMBL" id="CYGX02000044">
    <property type="protein sequence ID" value="SIT43543.1"/>
    <property type="molecule type" value="Genomic_DNA"/>
</dbReference>
<proteinExistence type="predicted"/>
<sequence>MRQPRQSNMQTKDAFERRALLLHLADGLKAVDWFIEHGRAARRCANWLQRMNRSHASHLSHVVLPSPASK</sequence>
<accession>A0A1N7S861</accession>
<organism evidence="1 2">
    <name type="scientific">Paraburkholderia ribeironis</name>
    <dbReference type="NCBI Taxonomy" id="1247936"/>
    <lineage>
        <taxon>Bacteria</taxon>
        <taxon>Pseudomonadati</taxon>
        <taxon>Pseudomonadota</taxon>
        <taxon>Betaproteobacteria</taxon>
        <taxon>Burkholderiales</taxon>
        <taxon>Burkholderiaceae</taxon>
        <taxon>Paraburkholderia</taxon>
    </lineage>
</organism>
<evidence type="ECO:0000313" key="2">
    <source>
        <dbReference type="Proteomes" id="UP000187012"/>
    </source>
</evidence>
<protein>
    <submittedName>
        <fullName evidence="1">Uncharacterized protein</fullName>
    </submittedName>
</protein>